<evidence type="ECO:0000313" key="1">
    <source>
        <dbReference type="EMBL" id="KZP07821.1"/>
    </source>
</evidence>
<name>A0A165WQV8_9AGAM</name>
<gene>
    <name evidence="1" type="ORF">FIBSPDRAFT_875078</name>
</gene>
<accession>A0A165WQV8</accession>
<dbReference type="EMBL" id="KV417739">
    <property type="protein sequence ID" value="KZP07821.1"/>
    <property type="molecule type" value="Genomic_DNA"/>
</dbReference>
<organism evidence="1 2">
    <name type="scientific">Athelia psychrophila</name>
    <dbReference type="NCBI Taxonomy" id="1759441"/>
    <lineage>
        <taxon>Eukaryota</taxon>
        <taxon>Fungi</taxon>
        <taxon>Dikarya</taxon>
        <taxon>Basidiomycota</taxon>
        <taxon>Agaricomycotina</taxon>
        <taxon>Agaricomycetes</taxon>
        <taxon>Agaricomycetidae</taxon>
        <taxon>Atheliales</taxon>
        <taxon>Atheliaceae</taxon>
        <taxon>Athelia</taxon>
    </lineage>
</organism>
<proteinExistence type="predicted"/>
<dbReference type="AlphaFoldDB" id="A0A165WQV8"/>
<sequence>MPFPSLPHLRDLQSDTRIFEHDLMDTTTDSERGNGSSIPRPCALLPALRHWNITTTPPLHFGMTFFVRLSVLAPSLSHIRVTSGCFIPGPGRIMSNYTRGSPRLLASLPSGIQKLYVKPVTPVAPGRIGSPAYIMRILMDLNALGDARFVLLSPCVGYRERYAVGEWLERVDGGEGCWSLREQILPGEE</sequence>
<dbReference type="Proteomes" id="UP000076532">
    <property type="component" value="Unassembled WGS sequence"/>
</dbReference>
<evidence type="ECO:0000313" key="2">
    <source>
        <dbReference type="Proteomes" id="UP000076532"/>
    </source>
</evidence>
<protein>
    <submittedName>
        <fullName evidence="1">Uncharacterized protein</fullName>
    </submittedName>
</protein>
<dbReference type="OrthoDB" id="2748701at2759"/>
<reference evidence="1 2" key="1">
    <citation type="journal article" date="2016" name="Mol. Biol. Evol.">
        <title>Comparative Genomics of Early-Diverging Mushroom-Forming Fungi Provides Insights into the Origins of Lignocellulose Decay Capabilities.</title>
        <authorList>
            <person name="Nagy L.G."/>
            <person name="Riley R."/>
            <person name="Tritt A."/>
            <person name="Adam C."/>
            <person name="Daum C."/>
            <person name="Floudas D."/>
            <person name="Sun H."/>
            <person name="Yadav J.S."/>
            <person name="Pangilinan J."/>
            <person name="Larsson K.H."/>
            <person name="Matsuura K."/>
            <person name="Barry K."/>
            <person name="Labutti K."/>
            <person name="Kuo R."/>
            <person name="Ohm R.A."/>
            <person name="Bhattacharya S.S."/>
            <person name="Shirouzu T."/>
            <person name="Yoshinaga Y."/>
            <person name="Martin F.M."/>
            <person name="Grigoriev I.V."/>
            <person name="Hibbett D.S."/>
        </authorList>
    </citation>
    <scope>NUCLEOTIDE SEQUENCE [LARGE SCALE GENOMIC DNA]</scope>
    <source>
        <strain evidence="1 2">CBS 109695</strain>
    </source>
</reference>
<keyword evidence="2" id="KW-1185">Reference proteome</keyword>